<feature type="compositionally biased region" description="Gly residues" evidence="4">
    <location>
        <begin position="111"/>
        <end position="145"/>
    </location>
</feature>
<comment type="caution">
    <text evidence="2">Lacks conserved residue(s) required for the propagation of feature annotation.</text>
</comment>
<keyword evidence="6" id="KW-1185">Reference proteome</keyword>
<evidence type="ECO:0000256" key="3">
    <source>
        <dbReference type="RuleBase" id="RU000524"/>
    </source>
</evidence>
<comment type="subunit">
    <text evidence="2">Homotetramer.</text>
</comment>
<dbReference type="HAMAP" id="MF_00984">
    <property type="entry name" value="SSB"/>
    <property type="match status" value="1"/>
</dbReference>
<dbReference type="Pfam" id="PF00436">
    <property type="entry name" value="SSB"/>
    <property type="match status" value="1"/>
</dbReference>
<dbReference type="RefSeq" id="WP_013629789.1">
    <property type="nucleotide sequence ID" value="NC_015174.1"/>
</dbReference>
<dbReference type="GO" id="GO:0003697">
    <property type="term" value="F:single-stranded DNA binding"/>
    <property type="evidence" value="ECO:0007669"/>
    <property type="project" value="UniProtKB-UniRule"/>
</dbReference>
<dbReference type="EMBL" id="CP002546">
    <property type="protein sequence ID" value="ADY61070.1"/>
    <property type="molecule type" value="Genomic_DNA"/>
</dbReference>
<dbReference type="AlphaFoldDB" id="F0SN41"/>
<proteinExistence type="inferred from homology"/>
<dbReference type="KEGG" id="pbs:Plabr_3473"/>
<dbReference type="PROSITE" id="PS50935">
    <property type="entry name" value="SSB"/>
    <property type="match status" value="1"/>
</dbReference>
<dbReference type="InterPro" id="IPR012340">
    <property type="entry name" value="NA-bd_OB-fold"/>
</dbReference>
<dbReference type="Proteomes" id="UP000006860">
    <property type="component" value="Chromosome"/>
</dbReference>
<evidence type="ECO:0000313" key="5">
    <source>
        <dbReference type="EMBL" id="ADY61070.1"/>
    </source>
</evidence>
<keyword evidence="1 2" id="KW-0238">DNA-binding</keyword>
<organism evidence="5 6">
    <name type="scientific">Rubinisphaera brasiliensis (strain ATCC 49424 / DSM 5305 / JCM 21570 / IAM 15109 / NBRC 103401 / IFAM 1448)</name>
    <name type="common">Planctomyces brasiliensis</name>
    <dbReference type="NCBI Taxonomy" id="756272"/>
    <lineage>
        <taxon>Bacteria</taxon>
        <taxon>Pseudomonadati</taxon>
        <taxon>Planctomycetota</taxon>
        <taxon>Planctomycetia</taxon>
        <taxon>Planctomycetales</taxon>
        <taxon>Planctomycetaceae</taxon>
        <taxon>Rubinisphaera</taxon>
    </lineage>
</organism>
<dbReference type="GO" id="GO:0006260">
    <property type="term" value="P:DNA replication"/>
    <property type="evidence" value="ECO:0007669"/>
    <property type="project" value="InterPro"/>
</dbReference>
<dbReference type="NCBIfam" id="TIGR00621">
    <property type="entry name" value="ssb"/>
    <property type="match status" value="1"/>
</dbReference>
<dbReference type="SUPFAM" id="SSF50249">
    <property type="entry name" value="Nucleic acid-binding proteins"/>
    <property type="match status" value="1"/>
</dbReference>
<dbReference type="GO" id="GO:0009295">
    <property type="term" value="C:nucleoid"/>
    <property type="evidence" value="ECO:0007669"/>
    <property type="project" value="TreeGrafter"/>
</dbReference>
<dbReference type="OrthoDB" id="9809878at2"/>
<evidence type="ECO:0000256" key="1">
    <source>
        <dbReference type="ARBA" id="ARBA00023125"/>
    </source>
</evidence>
<dbReference type="PANTHER" id="PTHR10302">
    <property type="entry name" value="SINGLE-STRANDED DNA-BINDING PROTEIN"/>
    <property type="match status" value="1"/>
</dbReference>
<gene>
    <name evidence="5" type="ordered locus">Plabr_3473</name>
</gene>
<protein>
    <recommendedName>
        <fullName evidence="2 3">Single-stranded DNA-binding protein</fullName>
        <shortName evidence="2">SSB</shortName>
    </recommendedName>
</protein>
<evidence type="ECO:0000256" key="4">
    <source>
        <dbReference type="SAM" id="MobiDB-lite"/>
    </source>
</evidence>
<sequence>MASFNRVILVGNLTRDPVVRYTPSGTAVSEIGMAVSRQWTDRQSNQRKEETTFVDVTLWGRQAEVAGEYLSKGRPVLIEGRLQLDQWEDKQSGEKRSKLRVVGETMQMLGGRDGGPPTGGGGGGGNRGYNQGGGGGGGYNQGGGAPQSRQQPADEMPPSPVDSFYDSAPDDDVPF</sequence>
<dbReference type="eggNOG" id="COG0629">
    <property type="taxonomic scope" value="Bacteria"/>
</dbReference>
<dbReference type="InterPro" id="IPR000424">
    <property type="entry name" value="Primosome_PriB/ssb"/>
</dbReference>
<dbReference type="HOGENOM" id="CLU_078758_0_2_0"/>
<name>F0SN41_RUBBR</name>
<dbReference type="InterPro" id="IPR011344">
    <property type="entry name" value="ssDNA-bd"/>
</dbReference>
<evidence type="ECO:0000313" key="6">
    <source>
        <dbReference type="Proteomes" id="UP000006860"/>
    </source>
</evidence>
<feature type="region of interest" description="Disordered" evidence="4">
    <location>
        <begin position="89"/>
        <end position="175"/>
    </location>
</feature>
<reference evidence="6" key="1">
    <citation type="submission" date="2011-02" db="EMBL/GenBank/DDBJ databases">
        <title>The complete genome of Planctomyces brasiliensis DSM 5305.</title>
        <authorList>
            <person name="Lucas S."/>
            <person name="Copeland A."/>
            <person name="Lapidus A."/>
            <person name="Bruce D."/>
            <person name="Goodwin L."/>
            <person name="Pitluck S."/>
            <person name="Kyrpides N."/>
            <person name="Mavromatis K."/>
            <person name="Pagani I."/>
            <person name="Ivanova N."/>
            <person name="Ovchinnikova G."/>
            <person name="Lu M."/>
            <person name="Detter J.C."/>
            <person name="Han C."/>
            <person name="Land M."/>
            <person name="Hauser L."/>
            <person name="Markowitz V."/>
            <person name="Cheng J.-F."/>
            <person name="Hugenholtz P."/>
            <person name="Woyke T."/>
            <person name="Wu D."/>
            <person name="Tindall B."/>
            <person name="Pomrenke H.G."/>
            <person name="Brambilla E."/>
            <person name="Klenk H.-P."/>
            <person name="Eisen J.A."/>
        </authorList>
    </citation>
    <scope>NUCLEOTIDE SEQUENCE [LARGE SCALE GENOMIC DNA]</scope>
    <source>
        <strain evidence="6">ATCC 49424 / DSM 5305 / JCM 21570 / NBRC 103401 / IFAM 1448</strain>
    </source>
</reference>
<dbReference type="STRING" id="756272.Plabr_3473"/>
<dbReference type="PANTHER" id="PTHR10302:SF27">
    <property type="entry name" value="SINGLE-STRANDED DNA-BINDING PROTEIN"/>
    <property type="match status" value="1"/>
</dbReference>
<accession>F0SN41</accession>
<evidence type="ECO:0000256" key="2">
    <source>
        <dbReference type="HAMAP-Rule" id="MF_00984"/>
    </source>
</evidence>
<dbReference type="CDD" id="cd04496">
    <property type="entry name" value="SSB_OBF"/>
    <property type="match status" value="1"/>
</dbReference>
<dbReference type="Gene3D" id="2.40.50.140">
    <property type="entry name" value="Nucleic acid-binding proteins"/>
    <property type="match status" value="1"/>
</dbReference>